<dbReference type="EMBL" id="JAWZSR010000003">
    <property type="protein sequence ID" value="MDX8045540.1"/>
    <property type="molecule type" value="Genomic_DNA"/>
</dbReference>
<proteinExistence type="predicted"/>
<protein>
    <submittedName>
        <fullName evidence="1">DUF624 domain-containing protein</fullName>
    </submittedName>
</protein>
<dbReference type="Proteomes" id="UP001277972">
    <property type="component" value="Unassembled WGS sequence"/>
</dbReference>
<reference evidence="1" key="1">
    <citation type="submission" date="2023-11" db="EMBL/GenBank/DDBJ databases">
        <title>Gracilibacillus pellucida a moderately halophilic bacterium isolated from saline soil in Xinjiang province.</title>
        <authorList>
            <person name="Zhang Z."/>
            <person name="Tan F."/>
            <person name="Wang Y."/>
            <person name="Xia M."/>
        </authorList>
    </citation>
    <scope>NUCLEOTIDE SEQUENCE</scope>
    <source>
        <strain evidence="1">S3-1-1</strain>
    </source>
</reference>
<organism evidence="1 2">
    <name type="scientific">Gracilibacillus pellucidus</name>
    <dbReference type="NCBI Taxonomy" id="3095368"/>
    <lineage>
        <taxon>Bacteria</taxon>
        <taxon>Bacillati</taxon>
        <taxon>Bacillota</taxon>
        <taxon>Bacilli</taxon>
        <taxon>Bacillales</taxon>
        <taxon>Bacillaceae</taxon>
        <taxon>Gracilibacillus</taxon>
    </lineage>
</organism>
<keyword evidence="2" id="KW-1185">Reference proteome</keyword>
<comment type="caution">
    <text evidence="1">The sequence shown here is derived from an EMBL/GenBank/DDBJ whole genome shotgun (WGS) entry which is preliminary data.</text>
</comment>
<name>A0ACC6M3K2_9BACI</name>
<sequence length="194" mass="22413">MTGIPEWYIRFGNWIFKLLMLNVLWFFGTLLGLIIFGFFPATVALFAVIRKLVMQAEEDAAIFPLFWSTYKAEFVKSNLLGMIVLLIGGLFAFDLYILNHLEPSMLNQLLRIILFVAIIVYSAFVTYIFPVFVHYDTNMIGYLKYTIILVLGRPFHTMFMLTCLVVLLYLLRWIPGLIPVFGLSMFALLIMKIA</sequence>
<accession>A0ACC6M3K2</accession>
<gene>
    <name evidence="1" type="ORF">SH601_06025</name>
</gene>
<evidence type="ECO:0000313" key="2">
    <source>
        <dbReference type="Proteomes" id="UP001277972"/>
    </source>
</evidence>
<evidence type="ECO:0000313" key="1">
    <source>
        <dbReference type="EMBL" id="MDX8045540.1"/>
    </source>
</evidence>